<accession>A0ABS4YLB5</accession>
<evidence type="ECO:0000313" key="3">
    <source>
        <dbReference type="Proteomes" id="UP000698222"/>
    </source>
</evidence>
<dbReference type="RefSeq" id="WP_209891290.1">
    <property type="nucleotide sequence ID" value="NZ_BAAAJV010000014.1"/>
</dbReference>
<gene>
    <name evidence="2" type="ORF">JOF44_002298</name>
</gene>
<dbReference type="GO" id="GO:0008889">
    <property type="term" value="F:glycerophosphodiester phosphodiesterase activity"/>
    <property type="evidence" value="ECO:0007669"/>
    <property type="project" value="UniProtKB-EC"/>
</dbReference>
<sequence length="250" mass="26115">MTQQSAPRRLASTPPRPAIVGHRGAAAHVPENTLASFRRALEDGAQLLECDVHLSADGHVVVMHDETIDRTADPASPLATGAIGDLTRAELDTVRLAEGEGIPSLEELLAMTTAPVFIEVKVAAAARAVAEQLRALPAGSPGAASTVISFHADALAEIRRATATAVSYLVEQIDQQALETARELGAVGIGPSIRGLSLRAAEAAHQAGLQLNPWTVNTPEELAVALACDAGTITTDDPAWVQRELDVREG</sequence>
<dbReference type="Gene3D" id="3.20.20.190">
    <property type="entry name" value="Phosphatidylinositol (PI) phosphodiesterase"/>
    <property type="match status" value="1"/>
</dbReference>
<reference evidence="2 3" key="1">
    <citation type="submission" date="2021-03" db="EMBL/GenBank/DDBJ databases">
        <title>Sequencing the genomes of 1000 actinobacteria strains.</title>
        <authorList>
            <person name="Klenk H.-P."/>
        </authorList>
    </citation>
    <scope>NUCLEOTIDE SEQUENCE [LARGE SCALE GENOMIC DNA]</scope>
    <source>
        <strain evidence="2 3">DSM 14564</strain>
    </source>
</reference>
<dbReference type="EMBL" id="JAGIOC010000001">
    <property type="protein sequence ID" value="MBP2409395.1"/>
    <property type="molecule type" value="Genomic_DNA"/>
</dbReference>
<dbReference type="Proteomes" id="UP000698222">
    <property type="component" value="Unassembled WGS sequence"/>
</dbReference>
<feature type="domain" description="GP-PDE" evidence="1">
    <location>
        <begin position="17"/>
        <end position="245"/>
    </location>
</feature>
<keyword evidence="3" id="KW-1185">Reference proteome</keyword>
<dbReference type="PANTHER" id="PTHR46211">
    <property type="entry name" value="GLYCEROPHOSPHORYL DIESTER PHOSPHODIESTERASE"/>
    <property type="match status" value="1"/>
</dbReference>
<organism evidence="2 3">
    <name type="scientific">Brachybacterium fresconis</name>
    <dbReference type="NCBI Taxonomy" id="173363"/>
    <lineage>
        <taxon>Bacteria</taxon>
        <taxon>Bacillati</taxon>
        <taxon>Actinomycetota</taxon>
        <taxon>Actinomycetes</taxon>
        <taxon>Micrococcales</taxon>
        <taxon>Dermabacteraceae</taxon>
        <taxon>Brachybacterium</taxon>
    </lineage>
</organism>
<dbReference type="EC" id="3.1.4.46" evidence="2"/>
<evidence type="ECO:0000259" key="1">
    <source>
        <dbReference type="PROSITE" id="PS51704"/>
    </source>
</evidence>
<comment type="caution">
    <text evidence="2">The sequence shown here is derived from an EMBL/GenBank/DDBJ whole genome shotgun (WGS) entry which is preliminary data.</text>
</comment>
<dbReference type="InterPro" id="IPR017946">
    <property type="entry name" value="PLC-like_Pdiesterase_TIM-brl"/>
</dbReference>
<dbReference type="Pfam" id="PF03009">
    <property type="entry name" value="GDPD"/>
    <property type="match status" value="1"/>
</dbReference>
<dbReference type="InterPro" id="IPR030395">
    <property type="entry name" value="GP_PDE_dom"/>
</dbReference>
<dbReference type="SUPFAM" id="SSF51695">
    <property type="entry name" value="PLC-like phosphodiesterases"/>
    <property type="match status" value="1"/>
</dbReference>
<keyword evidence="2" id="KW-0378">Hydrolase</keyword>
<name>A0ABS4YLB5_9MICO</name>
<dbReference type="PANTHER" id="PTHR46211:SF14">
    <property type="entry name" value="GLYCEROPHOSPHODIESTER PHOSPHODIESTERASE"/>
    <property type="match status" value="1"/>
</dbReference>
<protein>
    <submittedName>
        <fullName evidence="2">Glycerophosphoryl diester phosphodiesterase</fullName>
        <ecNumber evidence="2">3.1.4.46</ecNumber>
    </submittedName>
</protein>
<proteinExistence type="predicted"/>
<dbReference type="PROSITE" id="PS51704">
    <property type="entry name" value="GP_PDE"/>
    <property type="match status" value="1"/>
</dbReference>
<evidence type="ECO:0000313" key="2">
    <source>
        <dbReference type="EMBL" id="MBP2409395.1"/>
    </source>
</evidence>